<dbReference type="SUPFAM" id="SSF54211">
    <property type="entry name" value="Ribosomal protein S5 domain 2-like"/>
    <property type="match status" value="1"/>
</dbReference>
<dbReference type="InterPro" id="IPR036034">
    <property type="entry name" value="PDZ_sf"/>
</dbReference>
<dbReference type="InterPro" id="IPR027065">
    <property type="entry name" value="Lon_Prtase"/>
</dbReference>
<sequence>MRSILPVKSRLPRSTQLLLTALIFAAFFIKSPYVILSPGDPQNILGSAITISGTQVYPTTGKLSVTSVMVTDPDSYITGFDVLYSWIDPDRAVLPRVEVYPEGETTEQSMKMGAQEMADSQLNATAAALKYLGYELSSKLIIGQVNEQSNAFNVLKIGDELLTVDNLKYESQSELASELDQKNPGDRVSVKVLRAGTNIIEEQIKLSARDDDSAFIGIGLRNQFDFPFDVRIKLAETGGPSGGLIFALGVIDKLTKEDLVRSRNIAGTGTITQDGQVGPIGGIAEKIIGANKAGVELFFTPIRNCAELGDIDQILSGNAQEKMKIVPIATLSQAVSILRSPDTAQYPSCKSTS</sequence>
<feature type="domain" description="Lon proteolytic" evidence="2">
    <location>
        <begin position="238"/>
        <end position="341"/>
    </location>
</feature>
<dbReference type="PROSITE" id="PS51786">
    <property type="entry name" value="LON_PROTEOLYTIC"/>
    <property type="match status" value="1"/>
</dbReference>
<dbReference type="GO" id="GO:0004252">
    <property type="term" value="F:serine-type endopeptidase activity"/>
    <property type="evidence" value="ECO:0007669"/>
    <property type="project" value="InterPro"/>
</dbReference>
<dbReference type="InterPro" id="IPR001478">
    <property type="entry name" value="PDZ"/>
</dbReference>
<dbReference type="Gene3D" id="3.30.230.10">
    <property type="match status" value="1"/>
</dbReference>
<dbReference type="Pfam" id="PF05362">
    <property type="entry name" value="Lon_C"/>
    <property type="match status" value="1"/>
</dbReference>
<evidence type="ECO:0000259" key="2">
    <source>
        <dbReference type="PROSITE" id="PS51786"/>
    </source>
</evidence>
<dbReference type="Pfam" id="PF13180">
    <property type="entry name" value="PDZ_2"/>
    <property type="match status" value="1"/>
</dbReference>
<feature type="domain" description="PDZ" evidence="1">
    <location>
        <begin position="119"/>
        <end position="196"/>
    </location>
</feature>
<dbReference type="SUPFAM" id="SSF50156">
    <property type="entry name" value="PDZ domain-like"/>
    <property type="match status" value="1"/>
</dbReference>
<evidence type="ECO:0000259" key="1">
    <source>
        <dbReference type="PROSITE" id="PS50106"/>
    </source>
</evidence>
<dbReference type="GO" id="GO:0006508">
    <property type="term" value="P:proteolysis"/>
    <property type="evidence" value="ECO:0007669"/>
    <property type="project" value="InterPro"/>
</dbReference>
<dbReference type="PANTHER" id="PTHR10046">
    <property type="entry name" value="ATP DEPENDENT LON PROTEASE FAMILY MEMBER"/>
    <property type="match status" value="1"/>
</dbReference>
<dbReference type="GO" id="GO:0030163">
    <property type="term" value="P:protein catabolic process"/>
    <property type="evidence" value="ECO:0007669"/>
    <property type="project" value="InterPro"/>
</dbReference>
<dbReference type="PROSITE" id="PS50106">
    <property type="entry name" value="PDZ"/>
    <property type="match status" value="1"/>
</dbReference>
<dbReference type="GO" id="GO:0004176">
    <property type="term" value="F:ATP-dependent peptidase activity"/>
    <property type="evidence" value="ECO:0007669"/>
    <property type="project" value="InterPro"/>
</dbReference>
<dbReference type="AlphaFoldDB" id="A0A6J6CV73"/>
<name>A0A6J6CV73_9ZZZZ</name>
<evidence type="ECO:0000313" key="3">
    <source>
        <dbReference type="EMBL" id="CAB4553638.1"/>
    </source>
</evidence>
<dbReference type="InterPro" id="IPR014721">
    <property type="entry name" value="Ribsml_uS5_D2-typ_fold_subgr"/>
</dbReference>
<gene>
    <name evidence="3" type="ORF">UFOPK1599_00058</name>
</gene>
<dbReference type="EMBL" id="CAEZTE010000002">
    <property type="protein sequence ID" value="CAB4553638.1"/>
    <property type="molecule type" value="Genomic_DNA"/>
</dbReference>
<organism evidence="3">
    <name type="scientific">freshwater metagenome</name>
    <dbReference type="NCBI Taxonomy" id="449393"/>
    <lineage>
        <taxon>unclassified sequences</taxon>
        <taxon>metagenomes</taxon>
        <taxon>ecological metagenomes</taxon>
    </lineage>
</organism>
<protein>
    <submittedName>
        <fullName evidence="3">Unannotated protein</fullName>
    </submittedName>
</protein>
<reference evidence="3" key="1">
    <citation type="submission" date="2020-05" db="EMBL/GenBank/DDBJ databases">
        <authorList>
            <person name="Chiriac C."/>
            <person name="Salcher M."/>
            <person name="Ghai R."/>
            <person name="Kavagutti S V."/>
        </authorList>
    </citation>
    <scope>NUCLEOTIDE SEQUENCE</scope>
</reference>
<dbReference type="InterPro" id="IPR020568">
    <property type="entry name" value="Ribosomal_Su5_D2-typ_SF"/>
</dbReference>
<proteinExistence type="predicted"/>
<dbReference type="GO" id="GO:0005524">
    <property type="term" value="F:ATP binding"/>
    <property type="evidence" value="ECO:0007669"/>
    <property type="project" value="InterPro"/>
</dbReference>
<accession>A0A6J6CV73</accession>
<dbReference type="InterPro" id="IPR008269">
    <property type="entry name" value="Lon_proteolytic"/>
</dbReference>